<dbReference type="GO" id="GO:0016279">
    <property type="term" value="F:protein-lysine N-methyltransferase activity"/>
    <property type="evidence" value="ECO:0007669"/>
    <property type="project" value="InterPro"/>
</dbReference>
<evidence type="ECO:0000313" key="8">
    <source>
        <dbReference type="Proteomes" id="UP000078542"/>
    </source>
</evidence>
<evidence type="ECO:0000313" key="7">
    <source>
        <dbReference type="EMBL" id="KYM93690.1"/>
    </source>
</evidence>
<dbReference type="PANTHER" id="PTHR13610:SF9">
    <property type="entry name" value="FI06469P"/>
    <property type="match status" value="1"/>
</dbReference>
<dbReference type="PANTHER" id="PTHR13610">
    <property type="entry name" value="METHYLTRANSFERASE DOMAIN-CONTAINING PROTEIN"/>
    <property type="match status" value="1"/>
</dbReference>
<dbReference type="InterPro" id="IPR026170">
    <property type="entry name" value="FAM173A/B"/>
</dbReference>
<dbReference type="InterPro" id="IPR029063">
    <property type="entry name" value="SAM-dependent_MTases_sf"/>
</dbReference>
<evidence type="ECO:0000256" key="3">
    <source>
        <dbReference type="ARBA" id="ARBA00022679"/>
    </source>
</evidence>
<feature type="signal peptide" evidence="6">
    <location>
        <begin position="1"/>
        <end position="16"/>
    </location>
</feature>
<protein>
    <recommendedName>
        <fullName evidence="9">Protein FAM173B</fullName>
    </recommendedName>
</protein>
<evidence type="ECO:0000256" key="2">
    <source>
        <dbReference type="ARBA" id="ARBA00022603"/>
    </source>
</evidence>
<dbReference type="GO" id="GO:0005739">
    <property type="term" value="C:mitochondrion"/>
    <property type="evidence" value="ECO:0007669"/>
    <property type="project" value="TreeGrafter"/>
</dbReference>
<name>A0A151I6G8_9HYME</name>
<evidence type="ECO:0008006" key="9">
    <source>
        <dbReference type="Google" id="ProtNLM"/>
    </source>
</evidence>
<keyword evidence="2" id="KW-0489">Methyltransferase</keyword>
<accession>A0A151I6G8</accession>
<feature type="non-terminal residue" evidence="7">
    <location>
        <position position="1"/>
    </location>
</feature>
<gene>
    <name evidence="7" type="ORF">ALC62_15676</name>
</gene>
<dbReference type="EMBL" id="KQ978473">
    <property type="protein sequence ID" value="KYM93690.1"/>
    <property type="molecule type" value="Genomic_DNA"/>
</dbReference>
<proteinExistence type="inferred from homology"/>
<evidence type="ECO:0000256" key="6">
    <source>
        <dbReference type="SAM" id="SignalP"/>
    </source>
</evidence>
<dbReference type="GO" id="GO:1905706">
    <property type="term" value="P:regulation of mitochondrial ATP synthesis coupled proton transport"/>
    <property type="evidence" value="ECO:0007669"/>
    <property type="project" value="TreeGrafter"/>
</dbReference>
<comment type="similarity">
    <text evidence="1">Belongs to the ANT/ATPSC lysine N-methyltransferase family.</text>
</comment>
<feature type="chain" id="PRO_5007582037" description="Protein FAM173B" evidence="6">
    <location>
        <begin position="17"/>
        <end position="251"/>
    </location>
</feature>
<evidence type="ECO:0000256" key="4">
    <source>
        <dbReference type="ARBA" id="ARBA00022691"/>
    </source>
</evidence>
<dbReference type="AlphaFoldDB" id="A0A151I6G8"/>
<dbReference type="STRING" id="456900.A0A151I6G8"/>
<feature type="compositionally biased region" description="Basic and acidic residues" evidence="5">
    <location>
        <begin position="200"/>
        <end position="214"/>
    </location>
</feature>
<keyword evidence="6" id="KW-0732">Signal</keyword>
<dbReference type="GO" id="GO:0032259">
    <property type="term" value="P:methylation"/>
    <property type="evidence" value="ECO:0007669"/>
    <property type="project" value="UniProtKB-KW"/>
</dbReference>
<evidence type="ECO:0000256" key="1">
    <source>
        <dbReference type="ARBA" id="ARBA00010633"/>
    </source>
</evidence>
<sequence length="251" mass="27576">LILISWSLSVPPGGIATAISVVCYPFVSPAFRKICLPYVPATRQQIKNVIRALNDRSGSLIDLGSGDGRIVLAAAKRGFKAHGIELNTWLVWYSRLQAVINGLSKVTAFHKQDLWKHHLGKYDNVVIFGVDQMVRKQALCAAILIFILTLDKKTKCIKKSSSRRSVYRTSSRGAARRGAYTFVPASRKRAADGRASSASVKERTGRISRTERLGRPSCRSSARFPDAGTGRKRVINSANRSRYGRACVADG</sequence>
<dbReference type="SUPFAM" id="SSF53335">
    <property type="entry name" value="S-adenosyl-L-methionine-dependent methyltransferases"/>
    <property type="match status" value="1"/>
</dbReference>
<evidence type="ECO:0000256" key="5">
    <source>
        <dbReference type="SAM" id="MobiDB-lite"/>
    </source>
</evidence>
<dbReference type="Proteomes" id="UP000078542">
    <property type="component" value="Unassembled WGS sequence"/>
</dbReference>
<reference evidence="7 8" key="1">
    <citation type="submission" date="2016-03" db="EMBL/GenBank/DDBJ databases">
        <title>Cyphomyrmex costatus WGS genome.</title>
        <authorList>
            <person name="Nygaard S."/>
            <person name="Hu H."/>
            <person name="Boomsma J."/>
            <person name="Zhang G."/>
        </authorList>
    </citation>
    <scope>NUCLEOTIDE SEQUENCE [LARGE SCALE GENOMIC DNA]</scope>
    <source>
        <strain evidence="7">MS0001</strain>
        <tissue evidence="7">Whole body</tissue>
    </source>
</reference>
<dbReference type="Gene3D" id="3.40.50.150">
    <property type="entry name" value="Vaccinia Virus protein VP39"/>
    <property type="match status" value="1"/>
</dbReference>
<keyword evidence="8" id="KW-1185">Reference proteome</keyword>
<keyword evidence="3" id="KW-0808">Transferase</keyword>
<feature type="region of interest" description="Disordered" evidence="5">
    <location>
        <begin position="192"/>
        <end position="230"/>
    </location>
</feature>
<keyword evidence="4" id="KW-0949">S-adenosyl-L-methionine</keyword>
<organism evidence="7 8">
    <name type="scientific">Cyphomyrmex costatus</name>
    <dbReference type="NCBI Taxonomy" id="456900"/>
    <lineage>
        <taxon>Eukaryota</taxon>
        <taxon>Metazoa</taxon>
        <taxon>Ecdysozoa</taxon>
        <taxon>Arthropoda</taxon>
        <taxon>Hexapoda</taxon>
        <taxon>Insecta</taxon>
        <taxon>Pterygota</taxon>
        <taxon>Neoptera</taxon>
        <taxon>Endopterygota</taxon>
        <taxon>Hymenoptera</taxon>
        <taxon>Apocrita</taxon>
        <taxon>Aculeata</taxon>
        <taxon>Formicoidea</taxon>
        <taxon>Formicidae</taxon>
        <taxon>Myrmicinae</taxon>
        <taxon>Cyphomyrmex</taxon>
    </lineage>
</organism>